<gene>
    <name evidence="1" type="ORF">LCGC14_1503030</name>
</gene>
<feature type="non-terminal residue" evidence="1">
    <location>
        <position position="1"/>
    </location>
</feature>
<proteinExistence type="predicted"/>
<sequence length="59" mass="6345">SGFVYDYSTGNVGIGTAGPSFPLEVNGRIQATNIYNTASADFGFNFEIVAIWRTCSSPY</sequence>
<accession>A0A0F9J3M5</accession>
<reference evidence="1" key="1">
    <citation type="journal article" date="2015" name="Nature">
        <title>Complex archaea that bridge the gap between prokaryotes and eukaryotes.</title>
        <authorList>
            <person name="Spang A."/>
            <person name="Saw J.H."/>
            <person name="Jorgensen S.L."/>
            <person name="Zaremba-Niedzwiedzka K."/>
            <person name="Martijn J."/>
            <person name="Lind A.E."/>
            <person name="van Eijk R."/>
            <person name="Schleper C."/>
            <person name="Guy L."/>
            <person name="Ettema T.J."/>
        </authorList>
    </citation>
    <scope>NUCLEOTIDE SEQUENCE</scope>
</reference>
<organism evidence="1">
    <name type="scientific">marine sediment metagenome</name>
    <dbReference type="NCBI Taxonomy" id="412755"/>
    <lineage>
        <taxon>unclassified sequences</taxon>
        <taxon>metagenomes</taxon>
        <taxon>ecological metagenomes</taxon>
    </lineage>
</organism>
<protein>
    <submittedName>
        <fullName evidence="1">Uncharacterized protein</fullName>
    </submittedName>
</protein>
<dbReference type="EMBL" id="LAZR01010932">
    <property type="protein sequence ID" value="KKM64279.1"/>
    <property type="molecule type" value="Genomic_DNA"/>
</dbReference>
<comment type="caution">
    <text evidence="1">The sequence shown here is derived from an EMBL/GenBank/DDBJ whole genome shotgun (WGS) entry which is preliminary data.</text>
</comment>
<name>A0A0F9J3M5_9ZZZZ</name>
<dbReference type="AlphaFoldDB" id="A0A0F9J3M5"/>
<evidence type="ECO:0000313" key="1">
    <source>
        <dbReference type="EMBL" id="KKM64279.1"/>
    </source>
</evidence>